<dbReference type="InterPro" id="IPR006638">
    <property type="entry name" value="Elp3/MiaA/NifB-like_rSAM"/>
</dbReference>
<dbReference type="Pfam" id="PF04055">
    <property type="entry name" value="Radical_SAM"/>
    <property type="match status" value="1"/>
</dbReference>
<keyword evidence="4" id="KW-0479">Metal-binding</keyword>
<feature type="domain" description="Radical SAM core" evidence="7">
    <location>
        <begin position="28"/>
        <end position="246"/>
    </location>
</feature>
<evidence type="ECO:0000256" key="3">
    <source>
        <dbReference type="ARBA" id="ARBA00022691"/>
    </source>
</evidence>
<dbReference type="InterPro" id="IPR007197">
    <property type="entry name" value="rSAM"/>
</dbReference>
<evidence type="ECO:0000256" key="1">
    <source>
        <dbReference type="ARBA" id="ARBA00001966"/>
    </source>
</evidence>
<dbReference type="PIRSF" id="PIRSF037420">
    <property type="entry name" value="PQQ_syn_pqqE"/>
    <property type="match status" value="1"/>
</dbReference>
<reference evidence="8 9" key="1">
    <citation type="journal article" date="2016" name="Nat. Commun.">
        <title>Thousands of microbial genomes shed light on interconnected biogeochemical processes in an aquifer system.</title>
        <authorList>
            <person name="Anantharaman K."/>
            <person name="Brown C.T."/>
            <person name="Hug L.A."/>
            <person name="Sharon I."/>
            <person name="Castelle C.J."/>
            <person name="Probst A.J."/>
            <person name="Thomas B.C."/>
            <person name="Singh A."/>
            <person name="Wilkins M.J."/>
            <person name="Karaoz U."/>
            <person name="Brodie E.L."/>
            <person name="Williams K.H."/>
            <person name="Hubbard S.S."/>
            <person name="Banfield J.F."/>
        </authorList>
    </citation>
    <scope>NUCLEOTIDE SEQUENCE [LARGE SCALE GENOMIC DNA]</scope>
</reference>
<keyword evidence="5" id="KW-0408">Iron</keyword>
<dbReference type="SMART" id="SM00729">
    <property type="entry name" value="Elp3"/>
    <property type="match status" value="1"/>
</dbReference>
<dbReference type="InterPro" id="IPR023885">
    <property type="entry name" value="4Fe4S-binding_SPASM_dom"/>
</dbReference>
<dbReference type="GO" id="GO:0046872">
    <property type="term" value="F:metal ion binding"/>
    <property type="evidence" value="ECO:0007669"/>
    <property type="project" value="UniProtKB-KW"/>
</dbReference>
<evidence type="ECO:0000256" key="6">
    <source>
        <dbReference type="ARBA" id="ARBA00023014"/>
    </source>
</evidence>
<keyword evidence="3" id="KW-0949">S-adenosyl-L-methionine</keyword>
<dbReference type="InterPro" id="IPR013785">
    <property type="entry name" value="Aldolase_TIM"/>
</dbReference>
<dbReference type="PROSITE" id="PS51918">
    <property type="entry name" value="RADICAL_SAM"/>
    <property type="match status" value="1"/>
</dbReference>
<dbReference type="PANTHER" id="PTHR11228">
    <property type="entry name" value="RADICAL SAM DOMAIN PROTEIN"/>
    <property type="match status" value="1"/>
</dbReference>
<organism evidence="8 9">
    <name type="scientific">Candidatus Falkowbacteria bacterium RIFCSPLOWO2_02_FULL_45_15</name>
    <dbReference type="NCBI Taxonomy" id="1797988"/>
    <lineage>
        <taxon>Bacteria</taxon>
        <taxon>Candidatus Falkowiibacteriota</taxon>
    </lineage>
</organism>
<proteinExistence type="predicted"/>
<dbReference type="Proteomes" id="UP000177878">
    <property type="component" value="Unassembled WGS sequence"/>
</dbReference>
<dbReference type="NCBIfam" id="TIGR04085">
    <property type="entry name" value="rSAM_more_4Fe4S"/>
    <property type="match status" value="1"/>
</dbReference>
<dbReference type="InterPro" id="IPR017200">
    <property type="entry name" value="PqqE-like"/>
</dbReference>
<evidence type="ECO:0000259" key="7">
    <source>
        <dbReference type="PROSITE" id="PS51918"/>
    </source>
</evidence>
<gene>
    <name evidence="8" type="ORF">A3I35_01570</name>
</gene>
<dbReference type="EMBL" id="MFFV01000022">
    <property type="protein sequence ID" value="OGF20006.1"/>
    <property type="molecule type" value="Genomic_DNA"/>
</dbReference>
<dbReference type="SFLD" id="SFLDG01067">
    <property type="entry name" value="SPASM/twitch_domain_containing"/>
    <property type="match status" value="1"/>
</dbReference>
<protein>
    <recommendedName>
        <fullName evidence="7">Radical SAM core domain-containing protein</fullName>
    </recommendedName>
</protein>
<accession>A0A1F5S030</accession>
<dbReference type="STRING" id="1797988.A3I35_01570"/>
<comment type="cofactor">
    <cofactor evidence="1">
        <name>[4Fe-4S] cluster</name>
        <dbReference type="ChEBI" id="CHEBI:49883"/>
    </cofactor>
</comment>
<evidence type="ECO:0000313" key="8">
    <source>
        <dbReference type="EMBL" id="OGF20006.1"/>
    </source>
</evidence>
<evidence type="ECO:0000256" key="4">
    <source>
        <dbReference type="ARBA" id="ARBA00022723"/>
    </source>
</evidence>
<dbReference type="InterPro" id="IPR058240">
    <property type="entry name" value="rSAM_sf"/>
</dbReference>
<sequence length="366" mass="40679">MFFLSATFYVKSLEVIMLHIETDDAIYEVGFQHIQINVTARCNMRCEHCRGAYEGTADLSVEDFTSLIFFSRQHIGEKGGYLLTGGEPLLHPWFKDLLVILREQVRDDDFVTIATNGTFLTGDFLDYLGALSFPEFRISISLDSVDQVRHNRFRHSPRGHQDSVRAIELVAKRSDIKCIVRATIQADQIEEMGAMAELVESLGADVLSISSIIPAGRARNKPEFIFGKKAKQALIARIIDLRPQHPKLIIDMNDPLAYITTADEGRCGEFGGCIAGIGTFSVEPDGTMLPCPLLHNQVIANIKGMKPEAMEQAYINSPFIHSLIERKLTDACGDCRLRFTCGGCRARAEADSGNFLGADPDCWLQS</sequence>
<keyword evidence="6" id="KW-0411">Iron-sulfur</keyword>
<keyword evidence="2" id="KW-0004">4Fe-4S</keyword>
<evidence type="ECO:0000256" key="5">
    <source>
        <dbReference type="ARBA" id="ARBA00023004"/>
    </source>
</evidence>
<dbReference type="GO" id="GO:0051539">
    <property type="term" value="F:4 iron, 4 sulfur cluster binding"/>
    <property type="evidence" value="ECO:0007669"/>
    <property type="project" value="UniProtKB-KW"/>
</dbReference>
<dbReference type="Gene3D" id="3.20.20.70">
    <property type="entry name" value="Aldolase class I"/>
    <property type="match status" value="1"/>
</dbReference>
<dbReference type="CDD" id="cd01335">
    <property type="entry name" value="Radical_SAM"/>
    <property type="match status" value="1"/>
</dbReference>
<evidence type="ECO:0000313" key="9">
    <source>
        <dbReference type="Proteomes" id="UP000177878"/>
    </source>
</evidence>
<dbReference type="GO" id="GO:0003824">
    <property type="term" value="F:catalytic activity"/>
    <property type="evidence" value="ECO:0007669"/>
    <property type="project" value="InterPro"/>
</dbReference>
<dbReference type="InterPro" id="IPR050377">
    <property type="entry name" value="Radical_SAM_PqqE_MftC-like"/>
</dbReference>
<dbReference type="SFLD" id="SFLDS00029">
    <property type="entry name" value="Radical_SAM"/>
    <property type="match status" value="1"/>
</dbReference>
<evidence type="ECO:0000256" key="2">
    <source>
        <dbReference type="ARBA" id="ARBA00022485"/>
    </source>
</evidence>
<dbReference type="PANTHER" id="PTHR11228:SF7">
    <property type="entry name" value="PQQA PEPTIDE CYCLASE"/>
    <property type="match status" value="1"/>
</dbReference>
<dbReference type="SUPFAM" id="SSF102114">
    <property type="entry name" value="Radical SAM enzymes"/>
    <property type="match status" value="1"/>
</dbReference>
<comment type="caution">
    <text evidence="8">The sequence shown here is derived from an EMBL/GenBank/DDBJ whole genome shotgun (WGS) entry which is preliminary data.</text>
</comment>
<name>A0A1F5S030_9BACT</name>
<dbReference type="AlphaFoldDB" id="A0A1F5S030"/>